<dbReference type="HAMAP" id="MF_01987">
    <property type="entry name" value="Ribokinase"/>
    <property type="match status" value="1"/>
</dbReference>
<dbReference type="EMBL" id="FRFE01000001">
    <property type="protein sequence ID" value="SHO42736.1"/>
    <property type="molecule type" value="Genomic_DNA"/>
</dbReference>
<feature type="binding site" evidence="9">
    <location>
        <position position="280"/>
    </location>
    <ligand>
        <name>K(+)</name>
        <dbReference type="ChEBI" id="CHEBI:29103"/>
    </ligand>
</feature>
<dbReference type="GO" id="GO:0046872">
    <property type="term" value="F:metal ion binding"/>
    <property type="evidence" value="ECO:0007669"/>
    <property type="project" value="UniProtKB-KW"/>
</dbReference>
<evidence type="ECO:0000313" key="12">
    <source>
        <dbReference type="Proteomes" id="UP000184603"/>
    </source>
</evidence>
<evidence type="ECO:0000259" key="10">
    <source>
        <dbReference type="Pfam" id="PF00294"/>
    </source>
</evidence>
<feature type="binding site" evidence="9">
    <location>
        <position position="246"/>
    </location>
    <ligand>
        <name>K(+)</name>
        <dbReference type="ChEBI" id="CHEBI:29103"/>
    </ligand>
</feature>
<sequence>MEYETCHMKILNFGSLNIDHVYHIEHFVQPGETIACSSYNRFSGGKGLNQSIALARAGADVYHGGKIGADGLFLKEQLEKSGVDTRFVHQGNTPTGHAVIQVSKEGENSIIIAGGANRCITTDEIADTVCTFAKGDYLLVQNEISGVDHIISKSSEMGLKIVFNPAPFTPAISNYPLELVDIFILNETEAAAITGLTHQQDIIEQMRKQFPNAEVIFTMGAKGALFVKGDIEHIAPAKQVTAVDTTGAGDTFIGFFLASHMCSGNIPEALAIATAAAAMSVTRHGAADSIPTLDEAKAFSNTH</sequence>
<comment type="subcellular location">
    <subcellularLocation>
        <location evidence="9">Cytoplasm</location>
    </subcellularLocation>
</comment>
<keyword evidence="6 9" id="KW-0460">Magnesium</keyword>
<feature type="binding site" evidence="9">
    <location>
        <begin position="218"/>
        <end position="223"/>
    </location>
    <ligand>
        <name>ATP</name>
        <dbReference type="ChEBI" id="CHEBI:30616"/>
    </ligand>
</feature>
<dbReference type="STRING" id="1121416.SAMN02745220_00124"/>
<comment type="activity regulation">
    <text evidence="9">Activated by a monovalent cation that binds near, but not in, the active site. The most likely occupant of the site in vivo is potassium. Ion binding induces a conformational change that may alter substrate affinity.</text>
</comment>
<dbReference type="SUPFAM" id="SSF53613">
    <property type="entry name" value="Ribokinase-like"/>
    <property type="match status" value="1"/>
</dbReference>
<dbReference type="GO" id="GO:0005737">
    <property type="term" value="C:cytoplasm"/>
    <property type="evidence" value="ECO:0007669"/>
    <property type="project" value="UniProtKB-SubCell"/>
</dbReference>
<keyword evidence="2 9" id="KW-0479">Metal-binding</keyword>
<feature type="binding site" evidence="9">
    <location>
        <position position="289"/>
    </location>
    <ligand>
        <name>K(+)</name>
        <dbReference type="ChEBI" id="CHEBI:29103"/>
    </ligand>
</feature>
<keyword evidence="7 9" id="KW-0630">Potassium</keyword>
<feature type="binding site" evidence="9">
    <location>
        <begin position="249"/>
        <end position="250"/>
    </location>
    <ligand>
        <name>ATP</name>
        <dbReference type="ChEBI" id="CHEBI:30616"/>
    </ligand>
</feature>
<evidence type="ECO:0000256" key="4">
    <source>
        <dbReference type="ARBA" id="ARBA00022777"/>
    </source>
</evidence>
<evidence type="ECO:0000256" key="8">
    <source>
        <dbReference type="ARBA" id="ARBA00023277"/>
    </source>
</evidence>
<comment type="function">
    <text evidence="9">Catalyzes the phosphorylation of ribose at O-5 in a reaction requiring ATP and magnesium. The resulting D-ribose-5-phosphate can then be used either for sythesis of nucleotides, histidine, and tryptophan, or as a component of the pentose phosphate pathway.</text>
</comment>
<evidence type="ECO:0000256" key="9">
    <source>
        <dbReference type="HAMAP-Rule" id="MF_01987"/>
    </source>
</evidence>
<evidence type="ECO:0000313" key="11">
    <source>
        <dbReference type="EMBL" id="SHO42736.1"/>
    </source>
</evidence>
<dbReference type="GO" id="GO:0019303">
    <property type="term" value="P:D-ribose catabolic process"/>
    <property type="evidence" value="ECO:0007669"/>
    <property type="project" value="UniProtKB-UniRule"/>
</dbReference>
<keyword evidence="4 9" id="KW-0418">Kinase</keyword>
<keyword evidence="12" id="KW-1185">Reference proteome</keyword>
<evidence type="ECO:0000256" key="2">
    <source>
        <dbReference type="ARBA" id="ARBA00022723"/>
    </source>
</evidence>
<comment type="cofactor">
    <cofactor evidence="9">
        <name>Mg(2+)</name>
        <dbReference type="ChEBI" id="CHEBI:18420"/>
    </cofactor>
    <text evidence="9">Requires a divalent cation, most likely magnesium in vivo, as an electrophilic catalyst to aid phosphoryl group transfer. It is the chelate of the metal and the nucleotide that is the actual substrate.</text>
</comment>
<feature type="binding site" evidence="9">
    <location>
        <position position="186"/>
    </location>
    <ligand>
        <name>ATP</name>
        <dbReference type="ChEBI" id="CHEBI:30616"/>
    </ligand>
</feature>
<comment type="caution">
    <text evidence="9">Lacks conserved residue(s) required for the propagation of feature annotation.</text>
</comment>
<dbReference type="AlphaFoldDB" id="A0A1M7XW12"/>
<feature type="domain" description="Carbohydrate kinase PfkB" evidence="10">
    <location>
        <begin position="10"/>
        <end position="292"/>
    </location>
</feature>
<evidence type="ECO:0000256" key="1">
    <source>
        <dbReference type="ARBA" id="ARBA00022679"/>
    </source>
</evidence>
<dbReference type="GO" id="GO:0005524">
    <property type="term" value="F:ATP binding"/>
    <property type="evidence" value="ECO:0007669"/>
    <property type="project" value="UniProtKB-UniRule"/>
</dbReference>
<dbReference type="Pfam" id="PF00294">
    <property type="entry name" value="PfkB"/>
    <property type="match status" value="1"/>
</dbReference>
<dbReference type="Proteomes" id="UP000184603">
    <property type="component" value="Unassembled WGS sequence"/>
</dbReference>
<evidence type="ECO:0000256" key="6">
    <source>
        <dbReference type="ARBA" id="ARBA00022842"/>
    </source>
</evidence>
<keyword evidence="1 9" id="KW-0808">Transferase</keyword>
<dbReference type="InterPro" id="IPR011611">
    <property type="entry name" value="PfkB_dom"/>
</dbReference>
<feature type="binding site" evidence="9">
    <location>
        <position position="250"/>
    </location>
    <ligand>
        <name>substrate</name>
    </ligand>
</feature>
<feature type="binding site" evidence="9">
    <location>
        <begin position="17"/>
        <end position="19"/>
    </location>
    <ligand>
        <name>substrate</name>
    </ligand>
</feature>
<dbReference type="UniPathway" id="UPA00916">
    <property type="reaction ID" value="UER00889"/>
</dbReference>
<keyword evidence="3 9" id="KW-0547">Nucleotide-binding</keyword>
<proteinExistence type="inferred from homology"/>
<gene>
    <name evidence="9" type="primary">rbsK</name>
    <name evidence="11" type="ORF">SAMN02745220_00124</name>
</gene>
<comment type="subunit">
    <text evidence="9">Homodimer.</text>
</comment>
<comment type="pathway">
    <text evidence="9">Carbohydrate metabolism; D-ribose degradation; D-ribose 5-phosphate from beta-D-ribopyranose: step 2/2.</text>
</comment>
<feature type="binding site" evidence="9">
    <location>
        <position position="244"/>
    </location>
    <ligand>
        <name>K(+)</name>
        <dbReference type="ChEBI" id="CHEBI:29103"/>
    </ligand>
</feature>
<dbReference type="Gene3D" id="3.40.1190.20">
    <property type="match status" value="1"/>
</dbReference>
<dbReference type="InterPro" id="IPR029056">
    <property type="entry name" value="Ribokinase-like"/>
</dbReference>
<comment type="similarity">
    <text evidence="9">Belongs to the carbohydrate kinase PfkB family. Ribokinase subfamily.</text>
</comment>
<comment type="catalytic activity">
    <reaction evidence="9">
        <text>D-ribose + ATP = D-ribose 5-phosphate + ADP + H(+)</text>
        <dbReference type="Rhea" id="RHEA:13697"/>
        <dbReference type="ChEBI" id="CHEBI:15378"/>
        <dbReference type="ChEBI" id="CHEBI:30616"/>
        <dbReference type="ChEBI" id="CHEBI:47013"/>
        <dbReference type="ChEBI" id="CHEBI:78346"/>
        <dbReference type="ChEBI" id="CHEBI:456216"/>
        <dbReference type="EC" id="2.7.1.15"/>
    </reaction>
</comment>
<organism evidence="11 12">
    <name type="scientific">Desulfopila aestuarii DSM 18488</name>
    <dbReference type="NCBI Taxonomy" id="1121416"/>
    <lineage>
        <taxon>Bacteria</taxon>
        <taxon>Pseudomonadati</taxon>
        <taxon>Thermodesulfobacteriota</taxon>
        <taxon>Desulfobulbia</taxon>
        <taxon>Desulfobulbales</taxon>
        <taxon>Desulfocapsaceae</taxon>
        <taxon>Desulfopila</taxon>
    </lineage>
</organism>
<accession>A0A1M7XW12</accession>
<evidence type="ECO:0000256" key="7">
    <source>
        <dbReference type="ARBA" id="ARBA00022958"/>
    </source>
</evidence>
<dbReference type="InterPro" id="IPR002139">
    <property type="entry name" value="Ribo/fructo_kinase"/>
</dbReference>
<protein>
    <recommendedName>
        <fullName evidence="9">Ribokinase</fullName>
        <shortName evidence="9">RK</shortName>
        <ecNumber evidence="9">2.7.1.15</ecNumber>
    </recommendedName>
</protein>
<feature type="binding site" evidence="9">
    <location>
        <position position="285"/>
    </location>
    <ligand>
        <name>K(+)</name>
        <dbReference type="ChEBI" id="CHEBI:29103"/>
    </ligand>
</feature>
<dbReference type="PRINTS" id="PR00990">
    <property type="entry name" value="RIBOKINASE"/>
</dbReference>
<feature type="active site" description="Proton acceptor" evidence="9">
    <location>
        <position position="250"/>
    </location>
</feature>
<keyword evidence="5 9" id="KW-0067">ATP-binding</keyword>
<dbReference type="GO" id="GO:0004747">
    <property type="term" value="F:ribokinase activity"/>
    <property type="evidence" value="ECO:0007669"/>
    <property type="project" value="UniProtKB-UniRule"/>
</dbReference>
<dbReference type="PANTHER" id="PTHR10584:SF166">
    <property type="entry name" value="RIBOKINASE"/>
    <property type="match status" value="1"/>
</dbReference>
<evidence type="ECO:0000256" key="3">
    <source>
        <dbReference type="ARBA" id="ARBA00022741"/>
    </source>
</evidence>
<keyword evidence="9" id="KW-0963">Cytoplasm</keyword>
<dbReference type="PANTHER" id="PTHR10584">
    <property type="entry name" value="SUGAR KINASE"/>
    <property type="match status" value="1"/>
</dbReference>
<evidence type="ECO:0000256" key="5">
    <source>
        <dbReference type="ARBA" id="ARBA00022840"/>
    </source>
</evidence>
<name>A0A1M7XW12_9BACT</name>
<dbReference type="EC" id="2.7.1.15" evidence="9"/>
<reference evidence="11 12" key="1">
    <citation type="submission" date="2016-12" db="EMBL/GenBank/DDBJ databases">
        <authorList>
            <person name="Song W.-J."/>
            <person name="Kurnit D.M."/>
        </authorList>
    </citation>
    <scope>NUCLEOTIDE SEQUENCE [LARGE SCALE GENOMIC DNA]</scope>
    <source>
        <strain evidence="11 12">DSM 18488</strain>
    </source>
</reference>
<feature type="binding site" evidence="9">
    <location>
        <position position="283"/>
    </location>
    <ligand>
        <name>K(+)</name>
        <dbReference type="ChEBI" id="CHEBI:29103"/>
    </ligand>
</feature>
<dbReference type="CDD" id="cd01174">
    <property type="entry name" value="ribokinase"/>
    <property type="match status" value="1"/>
</dbReference>
<keyword evidence="8 9" id="KW-0119">Carbohydrate metabolism</keyword>
<feature type="binding site" evidence="9">
    <location>
        <begin position="45"/>
        <end position="49"/>
    </location>
    <ligand>
        <name>substrate</name>
    </ligand>
</feature>
<dbReference type="InterPro" id="IPR011877">
    <property type="entry name" value="Ribokinase"/>
</dbReference>
<feature type="binding site" evidence="9">
    <location>
        <position position="143"/>
    </location>
    <ligand>
        <name>substrate</name>
    </ligand>
</feature>